<dbReference type="InterPro" id="IPR007065">
    <property type="entry name" value="HPP"/>
</dbReference>
<feature type="transmembrane region" description="Helical" evidence="1">
    <location>
        <begin position="30"/>
        <end position="48"/>
    </location>
</feature>
<feature type="transmembrane region" description="Helical" evidence="1">
    <location>
        <begin position="60"/>
        <end position="78"/>
    </location>
</feature>
<name>A0AAE4DPU2_9ENTR</name>
<evidence type="ECO:0000313" key="3">
    <source>
        <dbReference type="EMBL" id="MDR9891613.1"/>
    </source>
</evidence>
<dbReference type="PANTHER" id="PTHR33741">
    <property type="entry name" value="TRANSMEMBRANE PROTEIN DDB_G0269096-RELATED"/>
    <property type="match status" value="1"/>
</dbReference>
<gene>
    <name evidence="3" type="ORF">O7047_15430</name>
</gene>
<dbReference type="InterPro" id="IPR058581">
    <property type="entry name" value="TM_HPP"/>
</dbReference>
<feature type="domain" description="HPP transmembrane region" evidence="2">
    <location>
        <begin position="8"/>
        <end position="146"/>
    </location>
</feature>
<dbReference type="AlphaFoldDB" id="A0AAE4DPU2"/>
<keyword evidence="1" id="KW-0812">Transmembrane</keyword>
<proteinExistence type="predicted"/>
<reference evidence="3" key="1">
    <citation type="submission" date="2022-12" db="EMBL/GenBank/DDBJ databases">
        <title>NDM-1 containing novel ST 2018 Pseudenterobacter timonensis.</title>
        <authorList>
            <person name="Halder G."/>
            <person name="Mandal S."/>
            <person name="Dutta S."/>
        </authorList>
    </citation>
    <scope>NUCLEOTIDE SEQUENCE</scope>
    <source>
        <strain evidence="3">CNCI147</strain>
    </source>
</reference>
<protein>
    <submittedName>
        <fullName evidence="3">HPP family protein</fullName>
    </submittedName>
</protein>
<dbReference type="Proteomes" id="UP001248822">
    <property type="component" value="Unassembled WGS sequence"/>
</dbReference>
<sequence length="154" mass="16136">MKKLPGYALAGMGAALAIGMLAYIDTLQSGWILLMAPFGATTVLVFGLPESPLARPKNVILGHFLTALIGVCFVQWVGVNPLTLALASGLAVTMMLLTDTTHPPAGANPVLIMLGGQGWAFLVSPVLSGACVIVLLGWLLRYVRQARASKPAIR</sequence>
<organism evidence="3 4">
    <name type="scientific">Pseudenterobacter timonensis</name>
    <dbReference type="NCBI Taxonomy" id="1755099"/>
    <lineage>
        <taxon>Bacteria</taxon>
        <taxon>Pseudomonadati</taxon>
        <taxon>Pseudomonadota</taxon>
        <taxon>Gammaproteobacteria</taxon>
        <taxon>Enterobacterales</taxon>
        <taxon>Enterobacteriaceae</taxon>
        <taxon>Pseudenterobacter</taxon>
    </lineage>
</organism>
<feature type="transmembrane region" description="Helical" evidence="1">
    <location>
        <begin position="119"/>
        <end position="140"/>
    </location>
</feature>
<evidence type="ECO:0000313" key="4">
    <source>
        <dbReference type="Proteomes" id="UP001248822"/>
    </source>
</evidence>
<comment type="caution">
    <text evidence="3">The sequence shown here is derived from an EMBL/GenBank/DDBJ whole genome shotgun (WGS) entry which is preliminary data.</text>
</comment>
<dbReference type="RefSeq" id="WP_310826809.1">
    <property type="nucleotide sequence ID" value="NZ_JAQGEC010000014.1"/>
</dbReference>
<evidence type="ECO:0000259" key="2">
    <source>
        <dbReference type="Pfam" id="PF04982"/>
    </source>
</evidence>
<accession>A0AAE4DPU2</accession>
<evidence type="ECO:0000256" key="1">
    <source>
        <dbReference type="SAM" id="Phobius"/>
    </source>
</evidence>
<dbReference type="Pfam" id="PF04982">
    <property type="entry name" value="TM_HPP"/>
    <property type="match status" value="1"/>
</dbReference>
<keyword evidence="1" id="KW-1133">Transmembrane helix</keyword>
<dbReference type="EMBL" id="JAQGEC010000014">
    <property type="protein sequence ID" value="MDR9891613.1"/>
    <property type="molecule type" value="Genomic_DNA"/>
</dbReference>
<keyword evidence="1" id="KW-0472">Membrane</keyword>
<feature type="transmembrane region" description="Helical" evidence="1">
    <location>
        <begin position="7"/>
        <end position="24"/>
    </location>
</feature>
<dbReference type="PANTHER" id="PTHR33741:SF5">
    <property type="entry name" value="TRANSMEMBRANE PROTEIN DDB_G0269096-RELATED"/>
    <property type="match status" value="1"/>
</dbReference>